<feature type="transmembrane region" description="Helical" evidence="1">
    <location>
        <begin position="144"/>
        <end position="167"/>
    </location>
</feature>
<name>A0ABD6DCF7_9EURY</name>
<dbReference type="RefSeq" id="WP_256395985.1">
    <property type="nucleotide sequence ID" value="NZ_JANHDJ010000003.1"/>
</dbReference>
<sequence>MYRKGHLGVSLLVFAPIGYTLAELGAPELAALTGGVMLWLVMLPDVDHRLPMIEHRGPTHSLAFAALIGGVGAALGVGAELVLGGTAESVGVGLALPAVGFAIGALTVIAHLIGDTLTPAGVNYLWPLSSRTFSVSLARASNPWANSGLFGLGLVVTAGWVAVTAGVI</sequence>
<keyword evidence="3" id="KW-1185">Reference proteome</keyword>
<dbReference type="Pfam" id="PF04307">
    <property type="entry name" value="YdjM"/>
    <property type="match status" value="1"/>
</dbReference>
<evidence type="ECO:0000256" key="1">
    <source>
        <dbReference type="SAM" id="Phobius"/>
    </source>
</evidence>
<proteinExistence type="predicted"/>
<organism evidence="2 3">
    <name type="scientific">Halohasta litorea</name>
    <dbReference type="NCBI Taxonomy" id="869891"/>
    <lineage>
        <taxon>Archaea</taxon>
        <taxon>Methanobacteriati</taxon>
        <taxon>Methanobacteriota</taxon>
        <taxon>Stenosarchaea group</taxon>
        <taxon>Halobacteria</taxon>
        <taxon>Halobacteriales</taxon>
        <taxon>Haloferacaceae</taxon>
        <taxon>Halohasta</taxon>
    </lineage>
</organism>
<keyword evidence="2" id="KW-0378">Hydrolase</keyword>
<gene>
    <name evidence="2" type="ORF">ACFSBW_11955</name>
</gene>
<comment type="caution">
    <text evidence="2">The sequence shown here is derived from an EMBL/GenBank/DDBJ whole genome shotgun (WGS) entry which is preliminary data.</text>
</comment>
<accession>A0ABD6DCF7</accession>
<dbReference type="InterPro" id="IPR007404">
    <property type="entry name" value="YdjM-like"/>
</dbReference>
<keyword evidence="1" id="KW-1133">Transmembrane helix</keyword>
<keyword evidence="1" id="KW-0472">Membrane</keyword>
<reference evidence="2 3" key="1">
    <citation type="journal article" date="2019" name="Int. J. Syst. Evol. Microbiol.">
        <title>The Global Catalogue of Microorganisms (GCM) 10K type strain sequencing project: providing services to taxonomists for standard genome sequencing and annotation.</title>
        <authorList>
            <consortium name="The Broad Institute Genomics Platform"/>
            <consortium name="The Broad Institute Genome Sequencing Center for Infectious Disease"/>
            <person name="Wu L."/>
            <person name="Ma J."/>
        </authorList>
    </citation>
    <scope>NUCLEOTIDE SEQUENCE [LARGE SCALE GENOMIC DNA]</scope>
    <source>
        <strain evidence="2 3">CGMCC 1.10593</strain>
    </source>
</reference>
<dbReference type="AlphaFoldDB" id="A0ABD6DCF7"/>
<feature type="transmembrane region" description="Helical" evidence="1">
    <location>
        <begin position="90"/>
        <end position="113"/>
    </location>
</feature>
<evidence type="ECO:0000313" key="3">
    <source>
        <dbReference type="Proteomes" id="UP001597052"/>
    </source>
</evidence>
<protein>
    <submittedName>
        <fullName evidence="2">Metal-dependent hydrolase</fullName>
    </submittedName>
</protein>
<keyword evidence="1" id="KW-0812">Transmembrane</keyword>
<dbReference type="EMBL" id="JBHUDM010000003">
    <property type="protein sequence ID" value="MFD1642586.1"/>
    <property type="molecule type" value="Genomic_DNA"/>
</dbReference>
<evidence type="ECO:0000313" key="2">
    <source>
        <dbReference type="EMBL" id="MFD1642586.1"/>
    </source>
</evidence>
<dbReference type="GO" id="GO:0016787">
    <property type="term" value="F:hydrolase activity"/>
    <property type="evidence" value="ECO:0007669"/>
    <property type="project" value="UniProtKB-KW"/>
</dbReference>
<dbReference type="Proteomes" id="UP001597052">
    <property type="component" value="Unassembled WGS sequence"/>
</dbReference>
<feature type="transmembrane region" description="Helical" evidence="1">
    <location>
        <begin position="12"/>
        <end position="42"/>
    </location>
</feature>
<feature type="transmembrane region" description="Helical" evidence="1">
    <location>
        <begin position="62"/>
        <end position="83"/>
    </location>
</feature>